<dbReference type="Gene3D" id="1.20.5.4130">
    <property type="match status" value="1"/>
</dbReference>
<gene>
    <name evidence="9" type="ORF">SLEP1_g59102</name>
</gene>
<dbReference type="Gene3D" id="3.80.10.10">
    <property type="entry name" value="Ribonuclease Inhibitor"/>
    <property type="match status" value="1"/>
</dbReference>
<comment type="caution">
    <text evidence="9">The sequence shown here is derived from an EMBL/GenBank/DDBJ whole genome shotgun (WGS) entry which is preliminary data.</text>
</comment>
<feature type="domain" description="Disease resistance protein winged helix" evidence="7">
    <location>
        <begin position="437"/>
        <end position="508"/>
    </location>
</feature>
<dbReference type="GO" id="GO:0006952">
    <property type="term" value="P:defense response"/>
    <property type="evidence" value="ECO:0007669"/>
    <property type="project" value="UniProtKB-KW"/>
</dbReference>
<evidence type="ECO:0000256" key="1">
    <source>
        <dbReference type="ARBA" id="ARBA00022737"/>
    </source>
</evidence>
<evidence type="ECO:0000256" key="3">
    <source>
        <dbReference type="ARBA" id="ARBA00022821"/>
    </source>
</evidence>
<evidence type="ECO:0000259" key="7">
    <source>
        <dbReference type="Pfam" id="PF23559"/>
    </source>
</evidence>
<dbReference type="GO" id="GO:0051707">
    <property type="term" value="P:response to other organism"/>
    <property type="evidence" value="ECO:0007669"/>
    <property type="project" value="UniProtKB-ARBA"/>
</dbReference>
<evidence type="ECO:0000259" key="8">
    <source>
        <dbReference type="Pfam" id="PF23598"/>
    </source>
</evidence>
<keyword evidence="4" id="KW-0067">ATP-binding</keyword>
<dbReference type="AlphaFoldDB" id="A0AAV5MU62"/>
<dbReference type="Proteomes" id="UP001054252">
    <property type="component" value="Unassembled WGS sequence"/>
</dbReference>
<dbReference type="GO" id="GO:0005524">
    <property type="term" value="F:ATP binding"/>
    <property type="evidence" value="ECO:0007669"/>
    <property type="project" value="UniProtKB-KW"/>
</dbReference>
<dbReference type="InterPro" id="IPR055414">
    <property type="entry name" value="LRR_R13L4/SHOC2-like"/>
</dbReference>
<dbReference type="Pfam" id="PF18052">
    <property type="entry name" value="Rx_N"/>
    <property type="match status" value="1"/>
</dbReference>
<evidence type="ECO:0000259" key="5">
    <source>
        <dbReference type="Pfam" id="PF00931"/>
    </source>
</evidence>
<dbReference type="PRINTS" id="PR00364">
    <property type="entry name" value="DISEASERSIST"/>
</dbReference>
<dbReference type="InterPro" id="IPR027417">
    <property type="entry name" value="P-loop_NTPase"/>
</dbReference>
<dbReference type="SUPFAM" id="SSF52058">
    <property type="entry name" value="L domain-like"/>
    <property type="match status" value="1"/>
</dbReference>
<evidence type="ECO:0000256" key="2">
    <source>
        <dbReference type="ARBA" id="ARBA00022741"/>
    </source>
</evidence>
<dbReference type="InterPro" id="IPR036388">
    <property type="entry name" value="WH-like_DNA-bd_sf"/>
</dbReference>
<dbReference type="EMBL" id="BPVZ01000743">
    <property type="protein sequence ID" value="GKV52524.1"/>
    <property type="molecule type" value="Genomic_DNA"/>
</dbReference>
<protein>
    <submittedName>
        <fullName evidence="9">Uncharacterized protein</fullName>
    </submittedName>
</protein>
<feature type="domain" description="NB-ARC" evidence="5">
    <location>
        <begin position="179"/>
        <end position="351"/>
    </location>
</feature>
<accession>A0AAV5MU62</accession>
<dbReference type="Pfam" id="PF23559">
    <property type="entry name" value="WHD_DRP"/>
    <property type="match status" value="1"/>
</dbReference>
<dbReference type="InterPro" id="IPR058922">
    <property type="entry name" value="WHD_DRP"/>
</dbReference>
<feature type="domain" description="Disease resistance N-terminal" evidence="6">
    <location>
        <begin position="26"/>
        <end position="91"/>
    </location>
</feature>
<dbReference type="SUPFAM" id="SSF52540">
    <property type="entry name" value="P-loop containing nucleoside triphosphate hydrolases"/>
    <property type="match status" value="1"/>
</dbReference>
<dbReference type="InterPro" id="IPR002182">
    <property type="entry name" value="NB-ARC"/>
</dbReference>
<dbReference type="Pfam" id="PF23598">
    <property type="entry name" value="LRR_14"/>
    <property type="match status" value="1"/>
</dbReference>
<keyword evidence="10" id="KW-1185">Reference proteome</keyword>
<dbReference type="Gene3D" id="3.40.50.300">
    <property type="entry name" value="P-loop containing nucleotide triphosphate hydrolases"/>
    <property type="match status" value="1"/>
</dbReference>
<evidence type="ECO:0000313" key="9">
    <source>
        <dbReference type="EMBL" id="GKV52524.1"/>
    </source>
</evidence>
<keyword evidence="1" id="KW-0677">Repeat</keyword>
<sequence>MAAALIPSALELIARVETVASLEGVRLGRDSLNELQRLRNNLVALNAILEDAEQKRRADEAIDFWLDLLTDAAYDLVDVLDEWITALMKLRIKGGGKTSILKAKVGSYITHRLHTAQVVRHDDLAFKLKEISDRLDEIGNERNNFHLISSSGFQHSRLRTESTALDDVSAIIGRDEVKGEIVSSLLSASTERLETISIVGVAGVGKTAIAQLVYQDEVVKQHFDHRIWVCVSDVFDESNVAKTIIKGVEHVERFEGAESLDSLPLSALRGRICRSIQGKKFFLVLDNVWADDMRRWEELIQTFKHGAPGSRILLTTRKDTVANMMEDSHVLHLDPLSDEQCWMVVSRRAFSGRGVEECRNLEDIGKRISNKCKGLPLTARILGALLRFKSSRREWEDILFSEFWQLNIAFKDVFVPLLLSYYDLPSPLRQCFIYCALFPKDFVYDGETIVYHWMAQGYLGWDNDEDLELKGRVYISYLAARSFFYNFLLDTDGLKSTWKMHDIMHEFAQSLMIYDGIVTEVNLEANSIIHFSPIKVRYLRQSLREGHCLPTSIHDAKALRSLMIISGENGITNKDVQIIFNQAKRLWLVDFGGNNALVDKIPNEIGNLVHLRHINFRGSKIKGLPRSLCELHNLQFLNLDNCESLQNLPDEIGNLINLKHINFSGSKIKGLPPSLCKLHNLQYLNLENCEALENLPDEIGKLINLIYLATLNCSKLAYYPKSARRLTNLRQLQGIVLRADRNDPKEFALGDLENLNNLRELSMVLKGNAVNDRELKRAKFENKTHLKEIKVE</sequence>
<keyword evidence="2" id="KW-0547">Nucleotide-binding</keyword>
<evidence type="ECO:0000313" key="10">
    <source>
        <dbReference type="Proteomes" id="UP001054252"/>
    </source>
</evidence>
<dbReference type="PANTHER" id="PTHR36766">
    <property type="entry name" value="PLANT BROAD-SPECTRUM MILDEW RESISTANCE PROTEIN RPW8"/>
    <property type="match status" value="1"/>
</dbReference>
<dbReference type="InterPro" id="IPR041118">
    <property type="entry name" value="Rx_N"/>
</dbReference>
<dbReference type="Gene3D" id="1.10.8.430">
    <property type="entry name" value="Helical domain of apoptotic protease-activating factors"/>
    <property type="match status" value="1"/>
</dbReference>
<proteinExistence type="predicted"/>
<dbReference type="InterPro" id="IPR032675">
    <property type="entry name" value="LRR_dom_sf"/>
</dbReference>
<dbReference type="PANTHER" id="PTHR36766:SF40">
    <property type="entry name" value="DISEASE RESISTANCE PROTEIN RGA3"/>
    <property type="match status" value="1"/>
</dbReference>
<evidence type="ECO:0000256" key="4">
    <source>
        <dbReference type="ARBA" id="ARBA00022840"/>
    </source>
</evidence>
<organism evidence="9 10">
    <name type="scientific">Rubroshorea leprosula</name>
    <dbReference type="NCBI Taxonomy" id="152421"/>
    <lineage>
        <taxon>Eukaryota</taxon>
        <taxon>Viridiplantae</taxon>
        <taxon>Streptophyta</taxon>
        <taxon>Embryophyta</taxon>
        <taxon>Tracheophyta</taxon>
        <taxon>Spermatophyta</taxon>
        <taxon>Magnoliopsida</taxon>
        <taxon>eudicotyledons</taxon>
        <taxon>Gunneridae</taxon>
        <taxon>Pentapetalae</taxon>
        <taxon>rosids</taxon>
        <taxon>malvids</taxon>
        <taxon>Malvales</taxon>
        <taxon>Dipterocarpaceae</taxon>
        <taxon>Rubroshorea</taxon>
    </lineage>
</organism>
<name>A0AAV5MU62_9ROSI</name>
<dbReference type="Pfam" id="PF00931">
    <property type="entry name" value="NB-ARC"/>
    <property type="match status" value="1"/>
</dbReference>
<dbReference type="InterPro" id="IPR042197">
    <property type="entry name" value="Apaf_helical"/>
</dbReference>
<dbReference type="GO" id="GO:0043531">
    <property type="term" value="F:ADP binding"/>
    <property type="evidence" value="ECO:0007669"/>
    <property type="project" value="InterPro"/>
</dbReference>
<dbReference type="Gene3D" id="1.10.10.10">
    <property type="entry name" value="Winged helix-like DNA-binding domain superfamily/Winged helix DNA-binding domain"/>
    <property type="match status" value="1"/>
</dbReference>
<evidence type="ECO:0000259" key="6">
    <source>
        <dbReference type="Pfam" id="PF18052"/>
    </source>
</evidence>
<keyword evidence="3" id="KW-0611">Plant defense</keyword>
<feature type="domain" description="Disease resistance R13L4/SHOC-2-like LRR" evidence="8">
    <location>
        <begin position="637"/>
        <end position="789"/>
    </location>
</feature>
<reference evidence="9 10" key="1">
    <citation type="journal article" date="2021" name="Commun. Biol.">
        <title>The genome of Shorea leprosula (Dipterocarpaceae) highlights the ecological relevance of drought in aseasonal tropical rainforests.</title>
        <authorList>
            <person name="Ng K.K.S."/>
            <person name="Kobayashi M.J."/>
            <person name="Fawcett J.A."/>
            <person name="Hatakeyama M."/>
            <person name="Paape T."/>
            <person name="Ng C.H."/>
            <person name="Ang C.C."/>
            <person name="Tnah L.H."/>
            <person name="Lee C.T."/>
            <person name="Nishiyama T."/>
            <person name="Sese J."/>
            <person name="O'Brien M.J."/>
            <person name="Copetti D."/>
            <person name="Mohd Noor M.I."/>
            <person name="Ong R.C."/>
            <person name="Putra M."/>
            <person name="Sireger I.Z."/>
            <person name="Indrioko S."/>
            <person name="Kosugi Y."/>
            <person name="Izuno A."/>
            <person name="Isagi Y."/>
            <person name="Lee S.L."/>
            <person name="Shimizu K.K."/>
        </authorList>
    </citation>
    <scope>NUCLEOTIDE SEQUENCE [LARGE SCALE GENOMIC DNA]</scope>
    <source>
        <strain evidence="9">214</strain>
    </source>
</reference>